<reference evidence="2" key="1">
    <citation type="journal article" date="2017" name="Cell">
        <title>Insights into land plant evolution garnered from the Marchantia polymorpha genome.</title>
        <authorList>
            <person name="Bowman J.L."/>
            <person name="Kohchi T."/>
            <person name="Yamato K.T."/>
            <person name="Jenkins J."/>
            <person name="Shu S."/>
            <person name="Ishizaki K."/>
            <person name="Yamaoka S."/>
            <person name="Nishihama R."/>
            <person name="Nakamura Y."/>
            <person name="Berger F."/>
            <person name="Adam C."/>
            <person name="Aki S.S."/>
            <person name="Althoff F."/>
            <person name="Araki T."/>
            <person name="Arteaga-Vazquez M.A."/>
            <person name="Balasubrmanian S."/>
            <person name="Barry K."/>
            <person name="Bauer D."/>
            <person name="Boehm C.R."/>
            <person name="Briginshaw L."/>
            <person name="Caballero-Perez J."/>
            <person name="Catarino B."/>
            <person name="Chen F."/>
            <person name="Chiyoda S."/>
            <person name="Chovatia M."/>
            <person name="Davies K.M."/>
            <person name="Delmans M."/>
            <person name="Demura T."/>
            <person name="Dierschke T."/>
            <person name="Dolan L."/>
            <person name="Dorantes-Acosta A.E."/>
            <person name="Eklund D.M."/>
            <person name="Florent S.N."/>
            <person name="Flores-Sandoval E."/>
            <person name="Fujiyama A."/>
            <person name="Fukuzawa H."/>
            <person name="Galik B."/>
            <person name="Grimanelli D."/>
            <person name="Grimwood J."/>
            <person name="Grossniklaus U."/>
            <person name="Hamada T."/>
            <person name="Haseloff J."/>
            <person name="Hetherington A.J."/>
            <person name="Higo A."/>
            <person name="Hirakawa Y."/>
            <person name="Hundley H.N."/>
            <person name="Ikeda Y."/>
            <person name="Inoue K."/>
            <person name="Inoue S.I."/>
            <person name="Ishida S."/>
            <person name="Jia Q."/>
            <person name="Kakita M."/>
            <person name="Kanazawa T."/>
            <person name="Kawai Y."/>
            <person name="Kawashima T."/>
            <person name="Kennedy M."/>
            <person name="Kinose K."/>
            <person name="Kinoshita T."/>
            <person name="Kohara Y."/>
            <person name="Koide E."/>
            <person name="Komatsu K."/>
            <person name="Kopischke S."/>
            <person name="Kubo M."/>
            <person name="Kyozuka J."/>
            <person name="Lagercrantz U."/>
            <person name="Lin S.S."/>
            <person name="Lindquist E."/>
            <person name="Lipzen A.M."/>
            <person name="Lu C.W."/>
            <person name="De Luna E."/>
            <person name="Martienssen R.A."/>
            <person name="Minamino N."/>
            <person name="Mizutani M."/>
            <person name="Mizutani M."/>
            <person name="Mochizuki N."/>
            <person name="Monte I."/>
            <person name="Mosher R."/>
            <person name="Nagasaki H."/>
            <person name="Nakagami H."/>
            <person name="Naramoto S."/>
            <person name="Nishitani K."/>
            <person name="Ohtani M."/>
            <person name="Okamoto T."/>
            <person name="Okumura M."/>
            <person name="Phillips J."/>
            <person name="Pollak B."/>
            <person name="Reinders A."/>
            <person name="Rovekamp M."/>
            <person name="Sano R."/>
            <person name="Sawa S."/>
            <person name="Schmid M.W."/>
            <person name="Shirakawa M."/>
            <person name="Solano R."/>
            <person name="Spunde A."/>
            <person name="Suetsugu N."/>
            <person name="Sugano S."/>
            <person name="Sugiyama A."/>
            <person name="Sun R."/>
            <person name="Suzuki Y."/>
            <person name="Takenaka M."/>
            <person name="Takezawa D."/>
            <person name="Tomogane H."/>
            <person name="Tsuzuki M."/>
            <person name="Ueda T."/>
            <person name="Umeda M."/>
            <person name="Ward J.M."/>
            <person name="Watanabe Y."/>
            <person name="Yazaki K."/>
            <person name="Yokoyama R."/>
            <person name="Yoshitake Y."/>
            <person name="Yotsui I."/>
            <person name="Zachgo S."/>
            <person name="Schmutz J."/>
        </authorList>
    </citation>
    <scope>NUCLEOTIDE SEQUENCE [LARGE SCALE GENOMIC DNA]</scope>
    <source>
        <strain evidence="2">Tak-1</strain>
    </source>
</reference>
<evidence type="ECO:0000313" key="2">
    <source>
        <dbReference type="Proteomes" id="UP000244005"/>
    </source>
</evidence>
<evidence type="ECO:0000313" key="1">
    <source>
        <dbReference type="EMBL" id="PTQ31552.1"/>
    </source>
</evidence>
<dbReference type="EMBL" id="KZ772782">
    <property type="protein sequence ID" value="PTQ31552.1"/>
    <property type="molecule type" value="Genomic_DNA"/>
</dbReference>
<sequence>MTRLLAASKSVYIEQFSLVPALHSLAGVPVIDGLGFFLLRVCQILSLLFVDESTCLLSKGLRRIAAPNDLPLVFENPFCLLPRLTQIIWDLRISKPVRCSGDAGLASNLIGKSASPDMSL</sequence>
<dbReference type="Proteomes" id="UP000244005">
    <property type="component" value="Unassembled WGS sequence"/>
</dbReference>
<accession>A0A2R6WCH6</accession>
<dbReference type="AlphaFoldDB" id="A0A2R6WCH6"/>
<proteinExistence type="predicted"/>
<dbReference type="Gramene" id="Mp8g13600.1">
    <property type="protein sequence ID" value="Mp8g13600.1.cds"/>
    <property type="gene ID" value="Mp8g13600"/>
</dbReference>
<gene>
    <name evidence="1" type="ORF">MARPO_0110s0041</name>
</gene>
<protein>
    <submittedName>
        <fullName evidence="1">Uncharacterized protein</fullName>
    </submittedName>
</protein>
<organism evidence="1 2">
    <name type="scientific">Marchantia polymorpha</name>
    <name type="common">Common liverwort</name>
    <name type="synonym">Marchantia aquatica</name>
    <dbReference type="NCBI Taxonomy" id="3197"/>
    <lineage>
        <taxon>Eukaryota</taxon>
        <taxon>Viridiplantae</taxon>
        <taxon>Streptophyta</taxon>
        <taxon>Embryophyta</taxon>
        <taxon>Marchantiophyta</taxon>
        <taxon>Marchantiopsida</taxon>
        <taxon>Marchantiidae</taxon>
        <taxon>Marchantiales</taxon>
        <taxon>Marchantiaceae</taxon>
        <taxon>Marchantia</taxon>
    </lineage>
</organism>
<keyword evidence="2" id="KW-1185">Reference proteome</keyword>
<name>A0A2R6WCH6_MARPO</name>